<accession>A0ABX7NWG5</accession>
<dbReference type="InterPro" id="IPR019734">
    <property type="entry name" value="TPR_rpt"/>
</dbReference>
<dbReference type="Pfam" id="PF00069">
    <property type="entry name" value="Pkinase"/>
    <property type="match status" value="1"/>
</dbReference>
<dbReference type="PROSITE" id="PS00108">
    <property type="entry name" value="PROTEIN_KINASE_ST"/>
    <property type="match status" value="1"/>
</dbReference>
<dbReference type="Pfam" id="PF13424">
    <property type="entry name" value="TPR_12"/>
    <property type="match status" value="2"/>
</dbReference>
<sequence length="1030" mass="112264">MTMCPSETTLSDFLAGVLPSEQRAQVLAHVESCADCQRVLAAADDSTVSKAEADVSTAPLERGATLSRYVVLERIGAGAMGVVYAAYDPELDRQVALKVLRPEGRQVEELRLRLVLEAQSLARLSHANVVSVFDVGTHGDCVFLAMELVDGVTLAEWLRTPRSWQEVLRVFGEAGRGLAAAHAAGLVHRDFKPANVLVGKDGRARVTDFGMARPLNRATGATSRAVPGVAASTVSPLASPLTRTGALLGTPAYMAPELLDGRRADALSDQFSFCVALHEALYGVRPFEGFSLEEVARAALEGRVRPVPRGTKVPAWARRAVLRGLKPHPDERHPSMERLLKALAPPPRRVWARVAALAGATSLLGAAVAWPLAHRTEARCAQETEKLEGAWGSVRREQVRAAFLATGVPVAAEAWEKAAEVLDAHASQWRTLRTEACVMSHEQPASNAWQTAACLDARLWQLAAVTDVLKKADAQTVLNARKLVASLEGLGACREAPELSTRPQPPDALHPRVDAARRKLADAEAQREAGRYAEGLKLTSALLADIQGLDYKPLEAEVLLAQGQFQSQNSSPKDAENTLYKAIFAAEAGRDDETAARAWSLLLWVVGVQTSRGADVERILQHARAAVDRLGSERFPDVAADLHLRLALVLQDQGKAAEAETEIKQGLELARRAYAPDSLHMARFLNALARIYGDMKRFPEAMELHLQVLAMRERLLGKDHPELIASLNSLSTLYADSGRVDESIATLRRAIAIHEASGLQEYTRSALLANLALRLENLGQLEEATALQRRALALSEQGRGLDHPLSALAMSNLGRMLGEADHIEEALGLYRESLVHFERALGPDSPRIGTVLYSRAGTYMRTKRFEDARRDLLRWQAITRKAQGEGSSAEGTVLRWLAFTDLGTGAPRQALERCQRALELQVRATGEDSVETARNKACMAEAHILLGEYEKALPLIEPARARLDASPSEGIDAARCTFLLARTLWALNPADRTRAAALVKEARRRLEARGVPARLELEQVVAWQRREGLR</sequence>
<dbReference type="SUPFAM" id="SSF56112">
    <property type="entry name" value="Protein kinase-like (PK-like)"/>
    <property type="match status" value="1"/>
</dbReference>
<name>A0ABX7NWG5_9BACT</name>
<protein>
    <submittedName>
        <fullName evidence="7">Tetratricopeptide repeat protein</fullName>
    </submittedName>
</protein>
<feature type="domain" description="Protein kinase" evidence="6">
    <location>
        <begin position="69"/>
        <end position="344"/>
    </location>
</feature>
<organism evidence="7 8">
    <name type="scientific">Pyxidicoccus parkwayensis</name>
    <dbReference type="NCBI Taxonomy" id="2813578"/>
    <lineage>
        <taxon>Bacteria</taxon>
        <taxon>Pseudomonadati</taxon>
        <taxon>Myxococcota</taxon>
        <taxon>Myxococcia</taxon>
        <taxon>Myxococcales</taxon>
        <taxon>Cystobacterineae</taxon>
        <taxon>Myxococcaceae</taxon>
        <taxon>Pyxidicoccus</taxon>
    </lineage>
</organism>
<evidence type="ECO:0000256" key="4">
    <source>
        <dbReference type="ARBA" id="ARBA00022840"/>
    </source>
</evidence>
<dbReference type="CDD" id="cd14014">
    <property type="entry name" value="STKc_PknB_like"/>
    <property type="match status" value="1"/>
</dbReference>
<dbReference type="InterPro" id="IPR000719">
    <property type="entry name" value="Prot_kinase_dom"/>
</dbReference>
<reference evidence="7 8" key="1">
    <citation type="submission" date="2021-02" db="EMBL/GenBank/DDBJ databases">
        <title>De Novo genome assembly of isolated myxobacteria.</title>
        <authorList>
            <person name="Stevens D.C."/>
        </authorList>
    </citation>
    <scope>NUCLEOTIDE SEQUENCE [LARGE SCALE GENOMIC DNA]</scope>
    <source>
        <strain evidence="8">SCPEA02</strain>
    </source>
</reference>
<keyword evidence="4 5" id="KW-0067">ATP-binding</keyword>
<evidence type="ECO:0000313" key="8">
    <source>
        <dbReference type="Proteomes" id="UP000662747"/>
    </source>
</evidence>
<dbReference type="Gene3D" id="3.30.200.20">
    <property type="entry name" value="Phosphorylase Kinase, domain 1"/>
    <property type="match status" value="1"/>
</dbReference>
<dbReference type="Gene3D" id="1.25.40.10">
    <property type="entry name" value="Tetratricopeptide repeat domain"/>
    <property type="match status" value="2"/>
</dbReference>
<evidence type="ECO:0000256" key="5">
    <source>
        <dbReference type="PROSITE-ProRule" id="PRU10141"/>
    </source>
</evidence>
<dbReference type="SUPFAM" id="SSF48452">
    <property type="entry name" value="TPR-like"/>
    <property type="match status" value="3"/>
</dbReference>
<dbReference type="InterPro" id="IPR011990">
    <property type="entry name" value="TPR-like_helical_dom_sf"/>
</dbReference>
<dbReference type="Gene3D" id="1.10.510.10">
    <property type="entry name" value="Transferase(Phosphotransferase) domain 1"/>
    <property type="match status" value="1"/>
</dbReference>
<dbReference type="PROSITE" id="PS00107">
    <property type="entry name" value="PROTEIN_KINASE_ATP"/>
    <property type="match status" value="1"/>
</dbReference>
<evidence type="ECO:0000313" key="7">
    <source>
        <dbReference type="EMBL" id="QSQ20453.1"/>
    </source>
</evidence>
<dbReference type="EMBL" id="CP071090">
    <property type="protein sequence ID" value="QSQ20453.1"/>
    <property type="molecule type" value="Genomic_DNA"/>
</dbReference>
<evidence type="ECO:0000256" key="1">
    <source>
        <dbReference type="ARBA" id="ARBA00022679"/>
    </source>
</evidence>
<feature type="binding site" evidence="5">
    <location>
        <position position="98"/>
    </location>
    <ligand>
        <name>ATP</name>
        <dbReference type="ChEBI" id="CHEBI:30616"/>
    </ligand>
</feature>
<dbReference type="PANTHER" id="PTHR43289:SF6">
    <property type="entry name" value="SERINE_THREONINE-PROTEIN KINASE NEKL-3"/>
    <property type="match status" value="1"/>
</dbReference>
<gene>
    <name evidence="7" type="ORF">JY651_35150</name>
</gene>
<keyword evidence="2 5" id="KW-0547">Nucleotide-binding</keyword>
<proteinExistence type="predicted"/>
<evidence type="ECO:0000256" key="3">
    <source>
        <dbReference type="ARBA" id="ARBA00022777"/>
    </source>
</evidence>
<dbReference type="PANTHER" id="PTHR43289">
    <property type="entry name" value="MITOGEN-ACTIVATED PROTEIN KINASE KINASE KINASE 20-RELATED"/>
    <property type="match status" value="1"/>
</dbReference>
<evidence type="ECO:0000259" key="6">
    <source>
        <dbReference type="PROSITE" id="PS50011"/>
    </source>
</evidence>
<keyword evidence="8" id="KW-1185">Reference proteome</keyword>
<dbReference type="InterPro" id="IPR017441">
    <property type="entry name" value="Protein_kinase_ATP_BS"/>
</dbReference>
<dbReference type="SMART" id="SM00028">
    <property type="entry name" value="TPR"/>
    <property type="match status" value="6"/>
</dbReference>
<dbReference type="Pfam" id="PF13490">
    <property type="entry name" value="zf-HC2"/>
    <property type="match status" value="1"/>
</dbReference>
<keyword evidence="3" id="KW-0418">Kinase</keyword>
<dbReference type="InterPro" id="IPR011009">
    <property type="entry name" value="Kinase-like_dom_sf"/>
</dbReference>
<dbReference type="Proteomes" id="UP000662747">
    <property type="component" value="Chromosome"/>
</dbReference>
<dbReference type="InterPro" id="IPR027383">
    <property type="entry name" value="Znf_put"/>
</dbReference>
<evidence type="ECO:0000256" key="2">
    <source>
        <dbReference type="ARBA" id="ARBA00022741"/>
    </source>
</evidence>
<dbReference type="PROSITE" id="PS50011">
    <property type="entry name" value="PROTEIN_KINASE_DOM"/>
    <property type="match status" value="1"/>
</dbReference>
<dbReference type="InterPro" id="IPR008271">
    <property type="entry name" value="Ser/Thr_kinase_AS"/>
</dbReference>
<keyword evidence="1" id="KW-0808">Transferase</keyword>